<proteinExistence type="predicted"/>
<dbReference type="PROSITE" id="PS50995">
    <property type="entry name" value="HTH_MARR_2"/>
    <property type="match status" value="1"/>
</dbReference>
<dbReference type="SUPFAM" id="SSF46785">
    <property type="entry name" value="Winged helix' DNA-binding domain"/>
    <property type="match status" value="1"/>
</dbReference>
<dbReference type="InterPro" id="IPR036388">
    <property type="entry name" value="WH-like_DNA-bd_sf"/>
</dbReference>
<dbReference type="EMBL" id="CP035758">
    <property type="protein sequence ID" value="QBD74604.1"/>
    <property type="molecule type" value="Genomic_DNA"/>
</dbReference>
<name>A0A4P6JHU2_KTERU</name>
<dbReference type="PRINTS" id="PR00598">
    <property type="entry name" value="HTHMARR"/>
</dbReference>
<evidence type="ECO:0000313" key="2">
    <source>
        <dbReference type="EMBL" id="QBD74604.1"/>
    </source>
</evidence>
<accession>A0A4P6JHU2</accession>
<dbReference type="InterPro" id="IPR036390">
    <property type="entry name" value="WH_DNA-bd_sf"/>
</dbReference>
<dbReference type="GO" id="GO:0006950">
    <property type="term" value="P:response to stress"/>
    <property type="evidence" value="ECO:0007669"/>
    <property type="project" value="TreeGrafter"/>
</dbReference>
<dbReference type="Gene3D" id="1.10.10.10">
    <property type="entry name" value="Winged helix-like DNA-binding domain superfamily/Winged helix DNA-binding domain"/>
    <property type="match status" value="1"/>
</dbReference>
<reference evidence="2 3" key="1">
    <citation type="submission" date="2019-01" db="EMBL/GenBank/DDBJ databases">
        <title>Ktedonosporobacter rubrisoli SCAWS-G2.</title>
        <authorList>
            <person name="Huang Y."/>
            <person name="Yan B."/>
        </authorList>
    </citation>
    <scope>NUCLEOTIDE SEQUENCE [LARGE SCALE GENOMIC DNA]</scope>
    <source>
        <strain evidence="2 3">SCAWS-G2</strain>
    </source>
</reference>
<evidence type="ECO:0000313" key="3">
    <source>
        <dbReference type="Proteomes" id="UP000290365"/>
    </source>
</evidence>
<evidence type="ECO:0000259" key="1">
    <source>
        <dbReference type="PROSITE" id="PS50995"/>
    </source>
</evidence>
<dbReference type="InterPro" id="IPR039422">
    <property type="entry name" value="MarR/SlyA-like"/>
</dbReference>
<dbReference type="OrthoDB" id="5195026at2"/>
<dbReference type="KEGG" id="kbs:EPA93_00785"/>
<keyword evidence="3" id="KW-1185">Reference proteome</keyword>
<sequence length="163" mass="18773">MENRIERKQLRTWRAFITTHATVIDLIEHELAEAGQLPLSSYDVLLALVEAPQRRLRMHELASAVVLSRSGLTRLVDRLEHDGLLKRDRSGPDRRATYAVLTLKGFRAFRQAWPVYARSIVKYFVSYLSEEEMSFLSKIFERVLATIHEPSSPEPQVPDKADL</sequence>
<dbReference type="SMART" id="SM00347">
    <property type="entry name" value="HTH_MARR"/>
    <property type="match status" value="1"/>
</dbReference>
<dbReference type="GO" id="GO:0003700">
    <property type="term" value="F:DNA-binding transcription factor activity"/>
    <property type="evidence" value="ECO:0007669"/>
    <property type="project" value="InterPro"/>
</dbReference>
<feature type="domain" description="HTH marR-type" evidence="1">
    <location>
        <begin position="2"/>
        <end position="145"/>
    </location>
</feature>
<dbReference type="PANTHER" id="PTHR33164:SF57">
    <property type="entry name" value="MARR-FAMILY TRANSCRIPTIONAL REGULATOR"/>
    <property type="match status" value="1"/>
</dbReference>
<gene>
    <name evidence="2" type="ORF">EPA93_00785</name>
</gene>
<dbReference type="AlphaFoldDB" id="A0A4P6JHU2"/>
<dbReference type="Proteomes" id="UP000290365">
    <property type="component" value="Chromosome"/>
</dbReference>
<dbReference type="PANTHER" id="PTHR33164">
    <property type="entry name" value="TRANSCRIPTIONAL REGULATOR, MARR FAMILY"/>
    <property type="match status" value="1"/>
</dbReference>
<dbReference type="InterPro" id="IPR000835">
    <property type="entry name" value="HTH_MarR-typ"/>
</dbReference>
<dbReference type="RefSeq" id="WP_129885203.1">
    <property type="nucleotide sequence ID" value="NZ_CP035758.1"/>
</dbReference>
<organism evidence="2 3">
    <name type="scientific">Ktedonosporobacter rubrisoli</name>
    <dbReference type="NCBI Taxonomy" id="2509675"/>
    <lineage>
        <taxon>Bacteria</taxon>
        <taxon>Bacillati</taxon>
        <taxon>Chloroflexota</taxon>
        <taxon>Ktedonobacteria</taxon>
        <taxon>Ktedonobacterales</taxon>
        <taxon>Ktedonosporobacteraceae</taxon>
        <taxon>Ktedonosporobacter</taxon>
    </lineage>
</organism>
<dbReference type="Pfam" id="PF12802">
    <property type="entry name" value="MarR_2"/>
    <property type="match status" value="1"/>
</dbReference>
<protein>
    <submittedName>
        <fullName evidence="2">MarR family transcriptional regulator</fullName>
    </submittedName>
</protein>